<dbReference type="SUPFAM" id="SSF51905">
    <property type="entry name" value="FAD/NAD(P)-binding domain"/>
    <property type="match status" value="1"/>
</dbReference>
<evidence type="ECO:0000313" key="3">
    <source>
        <dbReference type="EMBL" id="MFC4821540.1"/>
    </source>
</evidence>
<dbReference type="PROSITE" id="PS51257">
    <property type="entry name" value="PROKAR_LIPOPROTEIN"/>
    <property type="match status" value="1"/>
</dbReference>
<dbReference type="SUPFAM" id="SSF54373">
    <property type="entry name" value="FAD-linked reductases, C-terminal domain"/>
    <property type="match status" value="1"/>
</dbReference>
<dbReference type="Gene3D" id="3.30.9.10">
    <property type="entry name" value="D-Amino Acid Oxidase, subunit A, domain 2"/>
    <property type="match status" value="1"/>
</dbReference>
<dbReference type="PANTHER" id="PTHR13847">
    <property type="entry name" value="SARCOSINE DEHYDROGENASE-RELATED"/>
    <property type="match status" value="1"/>
</dbReference>
<evidence type="ECO:0000256" key="1">
    <source>
        <dbReference type="ARBA" id="ARBA00023002"/>
    </source>
</evidence>
<organism evidence="3 4">
    <name type="scientific">Dokdonella ginsengisoli</name>
    <dbReference type="NCBI Taxonomy" id="363846"/>
    <lineage>
        <taxon>Bacteria</taxon>
        <taxon>Pseudomonadati</taxon>
        <taxon>Pseudomonadota</taxon>
        <taxon>Gammaproteobacteria</taxon>
        <taxon>Lysobacterales</taxon>
        <taxon>Rhodanobacteraceae</taxon>
        <taxon>Dokdonella</taxon>
    </lineage>
</organism>
<dbReference type="InterPro" id="IPR006076">
    <property type="entry name" value="FAD-dep_OxRdtase"/>
</dbReference>
<dbReference type="Pfam" id="PF01266">
    <property type="entry name" value="DAO"/>
    <property type="match status" value="1"/>
</dbReference>
<dbReference type="EC" id="1.-.-.-" evidence="3"/>
<accession>A0ABV9QY47</accession>
<gene>
    <name evidence="3" type="ORF">ACFO6Q_14495</name>
</gene>
<proteinExistence type="predicted"/>
<sequence>MDRKRADALILGGGVIGLACAHYLLAAGRSVTVLEQGRVGGGSSHGNCGTLTPSHASPLAQPGMIGTALRWLLRPDAPLRIKPSLDPALLRWLLGFAARCNPRDFERATAAKAPLLLRSRELIEELVRRHGLDCEFEALGTMNVFRDERNFEHARAPLRLLADLGVRVEVLDAQAALAREPALRPGVAGALFNPGDAQLRPDRYVAELARLVRAAGGTIVEGARIDGIVREGGRVAKVATTQGEFEGGEVVFALGAWSPAFARQLGLRIPIQPGKGYSITYTRPASCPRIPMTLKEPSVCVTAWNSGYRLGSTMEFAGYDTRLNRTRLDALRRGAAQFLHQPEGPAVVEEWYGWRPMTPDDLPLLGRVPGCANLTLATGHGMLGVSLSAVTGLLVSEVIAGTPPSFDLAPFDPARFG</sequence>
<dbReference type="EMBL" id="JBHSHD010000010">
    <property type="protein sequence ID" value="MFC4821540.1"/>
    <property type="molecule type" value="Genomic_DNA"/>
</dbReference>
<feature type="domain" description="FAD dependent oxidoreductase" evidence="2">
    <location>
        <begin position="7"/>
        <end position="397"/>
    </location>
</feature>
<dbReference type="Proteomes" id="UP001595886">
    <property type="component" value="Unassembled WGS sequence"/>
</dbReference>
<reference evidence="4" key="1">
    <citation type="journal article" date="2019" name="Int. J. Syst. Evol. Microbiol.">
        <title>The Global Catalogue of Microorganisms (GCM) 10K type strain sequencing project: providing services to taxonomists for standard genome sequencing and annotation.</title>
        <authorList>
            <consortium name="The Broad Institute Genomics Platform"/>
            <consortium name="The Broad Institute Genome Sequencing Center for Infectious Disease"/>
            <person name="Wu L."/>
            <person name="Ma J."/>
        </authorList>
    </citation>
    <scope>NUCLEOTIDE SEQUENCE [LARGE SCALE GENOMIC DNA]</scope>
    <source>
        <strain evidence="4">CCUG 30340</strain>
    </source>
</reference>
<keyword evidence="1 3" id="KW-0560">Oxidoreductase</keyword>
<name>A0ABV9QY47_9GAMM</name>
<dbReference type="GO" id="GO:0016491">
    <property type="term" value="F:oxidoreductase activity"/>
    <property type="evidence" value="ECO:0007669"/>
    <property type="project" value="UniProtKB-KW"/>
</dbReference>
<dbReference type="PANTHER" id="PTHR13847:SF289">
    <property type="entry name" value="GLYCINE OXIDASE"/>
    <property type="match status" value="1"/>
</dbReference>
<evidence type="ECO:0000259" key="2">
    <source>
        <dbReference type="Pfam" id="PF01266"/>
    </source>
</evidence>
<evidence type="ECO:0000313" key="4">
    <source>
        <dbReference type="Proteomes" id="UP001595886"/>
    </source>
</evidence>
<dbReference type="InterPro" id="IPR036188">
    <property type="entry name" value="FAD/NAD-bd_sf"/>
</dbReference>
<dbReference type="Gene3D" id="3.50.50.60">
    <property type="entry name" value="FAD/NAD(P)-binding domain"/>
    <property type="match status" value="2"/>
</dbReference>
<comment type="caution">
    <text evidence="3">The sequence shown here is derived from an EMBL/GenBank/DDBJ whole genome shotgun (WGS) entry which is preliminary data.</text>
</comment>
<protein>
    <submittedName>
        <fullName evidence="3">NAD(P)/FAD-dependent oxidoreductase</fullName>
        <ecNumber evidence="3">1.-.-.-</ecNumber>
    </submittedName>
</protein>
<dbReference type="RefSeq" id="WP_380021817.1">
    <property type="nucleotide sequence ID" value="NZ_JBHSHD010000010.1"/>
</dbReference>
<keyword evidence="4" id="KW-1185">Reference proteome</keyword>